<keyword evidence="2" id="KW-0175">Coiled coil</keyword>
<evidence type="ECO:0000313" key="5">
    <source>
        <dbReference type="EMBL" id="TSJ46658.1"/>
    </source>
</evidence>
<dbReference type="SUPFAM" id="SSF158472">
    <property type="entry name" value="HAMP domain-like"/>
    <property type="match status" value="1"/>
</dbReference>
<feature type="coiled-coil region" evidence="2">
    <location>
        <begin position="359"/>
        <end position="393"/>
    </location>
</feature>
<dbReference type="Pfam" id="PF07228">
    <property type="entry name" value="SpoIIE"/>
    <property type="match status" value="1"/>
</dbReference>
<evidence type="ECO:0000256" key="2">
    <source>
        <dbReference type="SAM" id="Coils"/>
    </source>
</evidence>
<dbReference type="GO" id="GO:0016020">
    <property type="term" value="C:membrane"/>
    <property type="evidence" value="ECO:0007669"/>
    <property type="project" value="InterPro"/>
</dbReference>
<dbReference type="AlphaFoldDB" id="A0A556N3M8"/>
<dbReference type="Gene3D" id="6.10.340.10">
    <property type="match status" value="1"/>
</dbReference>
<accession>A0A556N3M8</accession>
<reference evidence="5 6" key="1">
    <citation type="submission" date="2019-07" db="EMBL/GenBank/DDBJ databases">
        <authorList>
            <person name="Huq M.A."/>
        </authorList>
    </citation>
    <scope>NUCLEOTIDE SEQUENCE [LARGE SCALE GENOMIC DNA]</scope>
    <source>
        <strain evidence="5 6">MAH-3</strain>
    </source>
</reference>
<evidence type="ECO:0000313" key="6">
    <source>
        <dbReference type="Proteomes" id="UP000316008"/>
    </source>
</evidence>
<keyword evidence="3" id="KW-0812">Transmembrane</keyword>
<keyword evidence="3" id="KW-0472">Membrane</keyword>
<dbReference type="Pfam" id="PF00672">
    <property type="entry name" value="HAMP"/>
    <property type="match status" value="1"/>
</dbReference>
<sequence>MKTKKSILRQLLVNILVPVLLIFSIVFYLTYQYNLDKVESDIQQQKKNIVEETRNLIEYYDFSMRAHEQSLIERMEHISTEIQFVLAKQNAQSIDLNALRSSLGMDPKREDIYLIDRNLKIVNTTFKPDLGLDFKKLNKTFIPFFNQIFQSKKFKEDRFGLEIKTGKIKKYSYQTSFDRKHIIELGFYSKSADEFKQLLLSKIRGLDKRFEAINRVELYLGVKGIPDVSITNPELQKAYLQCLDRGKNVTIENDDPDSKGKEFTEYVFLPVLESKLYSGYVLELGTNDLPYQNLINGLLLRFGIIFGVTLVILTVIVYFRSRKLTKPIQELALKTETISTDNLDQTIEITGSLELDLLSKNFNSMMQKLRHSYENLEEKVVERTQELNEQKLIVEHKNHEIVESIQYARFIQQALLPLESEIQASFDENAFVYYAPKDIIAGDFFWFEKRDHLSWFAVADCTGHGVPGAMVSVLCINALYQSLAVNPNQTTGELLDHVRELVVQTLTKEARSVKDGMDISLACFNHDTKILQWTGANNPLWIFRGEEILITSPDKQPVGQFDGAKPFTTHEIQLEANDWIILFSDGYADQFGGPKNKKYKYATFKEFIQAHKDKSGSELKASLKEEFETWKGNHEQTDDVCVMGIKLV</sequence>
<dbReference type="SMART" id="SM00331">
    <property type="entry name" value="PP2C_SIG"/>
    <property type="match status" value="1"/>
</dbReference>
<dbReference type="GO" id="GO:0016791">
    <property type="term" value="F:phosphatase activity"/>
    <property type="evidence" value="ECO:0007669"/>
    <property type="project" value="TreeGrafter"/>
</dbReference>
<evidence type="ECO:0000256" key="1">
    <source>
        <dbReference type="ARBA" id="ARBA00022801"/>
    </source>
</evidence>
<keyword evidence="1" id="KW-0378">Hydrolase</keyword>
<dbReference type="Proteomes" id="UP000316008">
    <property type="component" value="Unassembled WGS sequence"/>
</dbReference>
<evidence type="ECO:0000259" key="4">
    <source>
        <dbReference type="PROSITE" id="PS50885"/>
    </source>
</evidence>
<dbReference type="PROSITE" id="PS50885">
    <property type="entry name" value="HAMP"/>
    <property type="match status" value="1"/>
</dbReference>
<organism evidence="5 6">
    <name type="scientific">Fluviicola chungangensis</name>
    <dbReference type="NCBI Taxonomy" id="2597671"/>
    <lineage>
        <taxon>Bacteria</taxon>
        <taxon>Pseudomonadati</taxon>
        <taxon>Bacteroidota</taxon>
        <taxon>Flavobacteriia</taxon>
        <taxon>Flavobacteriales</taxon>
        <taxon>Crocinitomicaceae</taxon>
        <taxon>Fluviicola</taxon>
    </lineage>
</organism>
<dbReference type="Gene3D" id="3.60.40.10">
    <property type="entry name" value="PPM-type phosphatase domain"/>
    <property type="match status" value="1"/>
</dbReference>
<dbReference type="SUPFAM" id="SSF81606">
    <property type="entry name" value="PP2C-like"/>
    <property type="match status" value="1"/>
</dbReference>
<dbReference type="InterPro" id="IPR052016">
    <property type="entry name" value="Bact_Sigma-Reg"/>
</dbReference>
<protein>
    <submittedName>
        <fullName evidence="5">SpoIIE family protein phosphatase</fullName>
    </submittedName>
</protein>
<dbReference type="CDD" id="cd06225">
    <property type="entry name" value="HAMP"/>
    <property type="match status" value="1"/>
</dbReference>
<proteinExistence type="predicted"/>
<keyword evidence="3" id="KW-1133">Transmembrane helix</keyword>
<feature type="transmembrane region" description="Helical" evidence="3">
    <location>
        <begin position="12"/>
        <end position="31"/>
    </location>
</feature>
<dbReference type="InterPro" id="IPR003660">
    <property type="entry name" value="HAMP_dom"/>
</dbReference>
<feature type="transmembrane region" description="Helical" evidence="3">
    <location>
        <begin position="298"/>
        <end position="319"/>
    </location>
</feature>
<evidence type="ECO:0000256" key="3">
    <source>
        <dbReference type="SAM" id="Phobius"/>
    </source>
</evidence>
<keyword evidence="6" id="KW-1185">Reference proteome</keyword>
<name>A0A556N3M8_9FLAO</name>
<dbReference type="EMBL" id="VLPL01000002">
    <property type="protein sequence ID" value="TSJ46658.1"/>
    <property type="molecule type" value="Genomic_DNA"/>
</dbReference>
<gene>
    <name evidence="5" type="ORF">FO442_05725</name>
</gene>
<feature type="domain" description="HAMP" evidence="4">
    <location>
        <begin position="322"/>
        <end position="374"/>
    </location>
</feature>
<dbReference type="RefSeq" id="WP_144332195.1">
    <property type="nucleotide sequence ID" value="NZ_VLPL01000002.1"/>
</dbReference>
<dbReference type="SMART" id="SM00304">
    <property type="entry name" value="HAMP"/>
    <property type="match status" value="1"/>
</dbReference>
<dbReference type="GO" id="GO:0007165">
    <property type="term" value="P:signal transduction"/>
    <property type="evidence" value="ECO:0007669"/>
    <property type="project" value="InterPro"/>
</dbReference>
<dbReference type="InterPro" id="IPR001932">
    <property type="entry name" value="PPM-type_phosphatase-like_dom"/>
</dbReference>
<dbReference type="OrthoDB" id="9763484at2"/>
<comment type="caution">
    <text evidence="5">The sequence shown here is derived from an EMBL/GenBank/DDBJ whole genome shotgun (WGS) entry which is preliminary data.</text>
</comment>
<dbReference type="PANTHER" id="PTHR43156">
    <property type="entry name" value="STAGE II SPORULATION PROTEIN E-RELATED"/>
    <property type="match status" value="1"/>
</dbReference>
<dbReference type="PANTHER" id="PTHR43156:SF9">
    <property type="entry name" value="HAMP DOMAIN-CONTAINING PROTEIN"/>
    <property type="match status" value="1"/>
</dbReference>
<dbReference type="InterPro" id="IPR036457">
    <property type="entry name" value="PPM-type-like_dom_sf"/>
</dbReference>